<evidence type="ECO:0000256" key="3">
    <source>
        <dbReference type="ARBA" id="ARBA00022448"/>
    </source>
</evidence>
<evidence type="ECO:0000256" key="1">
    <source>
        <dbReference type="ARBA" id="ARBA00004196"/>
    </source>
</evidence>
<feature type="chain" id="PRO_5045226589" evidence="5">
    <location>
        <begin position="33"/>
        <end position="338"/>
    </location>
</feature>
<evidence type="ECO:0000256" key="5">
    <source>
        <dbReference type="SAM" id="SignalP"/>
    </source>
</evidence>
<dbReference type="InterPro" id="IPR002491">
    <property type="entry name" value="ABC_transptr_periplasmic_BD"/>
</dbReference>
<dbReference type="InterPro" id="IPR051313">
    <property type="entry name" value="Bact_iron-sidero_bind"/>
</dbReference>
<evidence type="ECO:0000313" key="7">
    <source>
        <dbReference type="EMBL" id="QUC09179.1"/>
    </source>
</evidence>
<dbReference type="InterPro" id="IPR006311">
    <property type="entry name" value="TAT_signal"/>
</dbReference>
<feature type="domain" description="Fe/B12 periplasmic-binding" evidence="6">
    <location>
        <begin position="67"/>
        <end position="338"/>
    </location>
</feature>
<evidence type="ECO:0000256" key="2">
    <source>
        <dbReference type="ARBA" id="ARBA00008814"/>
    </source>
</evidence>
<gene>
    <name evidence="7" type="primary">fepB</name>
    <name evidence="7" type="ORF">J5A65_05515</name>
</gene>
<reference evidence="7 8" key="1">
    <citation type="submission" date="2021-03" db="EMBL/GenBank/DDBJ databases">
        <title>Human Oral Microbial Genomes.</title>
        <authorList>
            <person name="Johnston C.D."/>
            <person name="Chen T."/>
            <person name="Dewhirst F.E."/>
        </authorList>
    </citation>
    <scope>NUCLEOTIDE SEQUENCE [LARGE SCALE GENOMIC DNA]</scope>
    <source>
        <strain evidence="7 8">DSMZ 100122</strain>
    </source>
</reference>
<dbReference type="RefSeq" id="WP_212326320.1">
    <property type="nucleotide sequence ID" value="NZ_AP024463.1"/>
</dbReference>
<protein>
    <submittedName>
        <fullName evidence="7">Fe2+-enterobactin ABC transporter substrate-binding protein</fullName>
    </submittedName>
</protein>
<dbReference type="PROSITE" id="PS51257">
    <property type="entry name" value="PROKAR_LIPOPROTEIN"/>
    <property type="match status" value="1"/>
</dbReference>
<proteinExistence type="inferred from homology"/>
<organism evidence="7 8">
    <name type="scientific">Arachnia rubra</name>
    <dbReference type="NCBI Taxonomy" id="1547448"/>
    <lineage>
        <taxon>Bacteria</taxon>
        <taxon>Bacillati</taxon>
        <taxon>Actinomycetota</taxon>
        <taxon>Actinomycetes</taxon>
        <taxon>Propionibacteriales</taxon>
        <taxon>Propionibacteriaceae</taxon>
        <taxon>Arachnia</taxon>
    </lineage>
</organism>
<keyword evidence="8" id="KW-1185">Reference proteome</keyword>
<dbReference type="NCBIfam" id="NF008200">
    <property type="entry name" value="PRK10957.1"/>
    <property type="match status" value="1"/>
</dbReference>
<sequence length="338" mass="35081">MTNTRFNSITRRTFSGLASALLVLGLAGCAPGGGSGSEGGNASPSAEATRTITHDLGETTISGTPKRIVSTSVVLTGTLLALDAPVVGSGASKPGAEGFDDSGFFTHWSQVAKERGVKALYTNSELNIEAVTAEKPDLIIIASTGGDSTKDQYESLSKIAPTVAINYNSESWQKVTKQVADVTGTQAKADELIKGFNSKVTELKAGMTGVPTDKVQAIVYTPTKGLSFAKPGGPHDEIFSAFGFQLADPPESSGAEGANRGDFVFASVEQSIQALTSDTLLLVSADDKTVEKLKADSNYNTTKAVSSGKLVPLGVSSFKLDYYSALAMAETLAAAYTQ</sequence>
<dbReference type="Proteomes" id="UP000678513">
    <property type="component" value="Chromosome"/>
</dbReference>
<name>A0ABX7Y7I6_9ACTN</name>
<keyword evidence="3" id="KW-0813">Transport</keyword>
<dbReference type="PANTHER" id="PTHR30532:SF24">
    <property type="entry name" value="FERRIC ENTEROBACTIN-BINDING PERIPLASMIC PROTEIN FEPB"/>
    <property type="match status" value="1"/>
</dbReference>
<dbReference type="PROSITE" id="PS50983">
    <property type="entry name" value="FE_B12_PBP"/>
    <property type="match status" value="1"/>
</dbReference>
<keyword evidence="4 5" id="KW-0732">Signal</keyword>
<dbReference type="PANTHER" id="PTHR30532">
    <property type="entry name" value="IRON III DICITRATE-BINDING PERIPLASMIC PROTEIN"/>
    <property type="match status" value="1"/>
</dbReference>
<comment type="subcellular location">
    <subcellularLocation>
        <location evidence="1">Cell envelope</location>
    </subcellularLocation>
</comment>
<evidence type="ECO:0000259" key="6">
    <source>
        <dbReference type="PROSITE" id="PS50983"/>
    </source>
</evidence>
<dbReference type="Pfam" id="PF01497">
    <property type="entry name" value="Peripla_BP_2"/>
    <property type="match status" value="1"/>
</dbReference>
<dbReference type="SUPFAM" id="SSF53807">
    <property type="entry name" value="Helical backbone' metal receptor"/>
    <property type="match status" value="1"/>
</dbReference>
<dbReference type="Gene3D" id="3.40.50.1980">
    <property type="entry name" value="Nitrogenase molybdenum iron protein domain"/>
    <property type="match status" value="2"/>
</dbReference>
<dbReference type="PROSITE" id="PS51318">
    <property type="entry name" value="TAT"/>
    <property type="match status" value="1"/>
</dbReference>
<evidence type="ECO:0000256" key="4">
    <source>
        <dbReference type="ARBA" id="ARBA00022729"/>
    </source>
</evidence>
<accession>A0ABX7Y7I6</accession>
<comment type="similarity">
    <text evidence="2">Belongs to the bacterial solute-binding protein 8 family.</text>
</comment>
<feature type="signal peptide" evidence="5">
    <location>
        <begin position="1"/>
        <end position="32"/>
    </location>
</feature>
<dbReference type="EMBL" id="CP072384">
    <property type="protein sequence ID" value="QUC09179.1"/>
    <property type="molecule type" value="Genomic_DNA"/>
</dbReference>
<evidence type="ECO:0000313" key="8">
    <source>
        <dbReference type="Proteomes" id="UP000678513"/>
    </source>
</evidence>